<keyword evidence="3" id="KW-0238">DNA-binding</keyword>
<dbReference type="Pfam" id="PF03466">
    <property type="entry name" value="LysR_substrate"/>
    <property type="match status" value="1"/>
</dbReference>
<keyword evidence="8" id="KW-1185">Reference proteome</keyword>
<evidence type="ECO:0000256" key="4">
    <source>
        <dbReference type="ARBA" id="ARBA00023159"/>
    </source>
</evidence>
<evidence type="ECO:0000256" key="5">
    <source>
        <dbReference type="ARBA" id="ARBA00023163"/>
    </source>
</evidence>
<dbReference type="Proteomes" id="UP001589587">
    <property type="component" value="Unassembled WGS sequence"/>
</dbReference>
<keyword evidence="2" id="KW-0805">Transcription regulation</keyword>
<dbReference type="EMBL" id="JBHMAS010000075">
    <property type="protein sequence ID" value="MFB9783671.1"/>
    <property type="molecule type" value="Genomic_DNA"/>
</dbReference>
<accession>A0ABV5XMF8</accession>
<dbReference type="RefSeq" id="WP_073513738.1">
    <property type="nucleotide sequence ID" value="NZ_JBHMAS010000075.1"/>
</dbReference>
<dbReference type="SUPFAM" id="SSF53850">
    <property type="entry name" value="Periplasmic binding protein-like II"/>
    <property type="match status" value="1"/>
</dbReference>
<sequence length="221" mass="24438">MAINLLSVHDQAIGVVRRHRRAAQQQIRIGFFATVAGSRTREILDKLRNAVPGIKIELVQVGWGEQVLAILDGRVDVVFARPPLDTTHIRAFPVLTEQRVLAMSANHRLAAKSELKASDLAEVVQVDTDNVPEGWRRWWSVDPRPDGSPVTYGPLVHGVEEMLEVVATSDVVAVTAESLVAAFSRQDIVYRPISDIDPTQIVLITPLEERVTINALVHAVR</sequence>
<name>A0ABV5XMF8_9NOCA</name>
<dbReference type="CDD" id="cd08414">
    <property type="entry name" value="PBP2_LTTR_aromatics_like"/>
    <property type="match status" value="1"/>
</dbReference>
<keyword evidence="5" id="KW-0804">Transcription</keyword>
<evidence type="ECO:0000256" key="2">
    <source>
        <dbReference type="ARBA" id="ARBA00023015"/>
    </source>
</evidence>
<dbReference type="InterPro" id="IPR005119">
    <property type="entry name" value="LysR_subst-bd"/>
</dbReference>
<evidence type="ECO:0000313" key="8">
    <source>
        <dbReference type="Proteomes" id="UP001589587"/>
    </source>
</evidence>
<evidence type="ECO:0000256" key="3">
    <source>
        <dbReference type="ARBA" id="ARBA00023125"/>
    </source>
</evidence>
<gene>
    <name evidence="7" type="ORF">ACFFQ6_28625</name>
</gene>
<feature type="domain" description="LysR substrate-binding" evidence="6">
    <location>
        <begin position="23"/>
        <end position="207"/>
    </location>
</feature>
<comment type="caution">
    <text evidence="7">The sequence shown here is derived from an EMBL/GenBank/DDBJ whole genome shotgun (WGS) entry which is preliminary data.</text>
</comment>
<evidence type="ECO:0000313" key="7">
    <source>
        <dbReference type="EMBL" id="MFB9783671.1"/>
    </source>
</evidence>
<reference evidence="7 8" key="1">
    <citation type="submission" date="2024-09" db="EMBL/GenBank/DDBJ databases">
        <authorList>
            <person name="Sun Q."/>
            <person name="Mori K."/>
        </authorList>
    </citation>
    <scope>NUCLEOTIDE SEQUENCE [LARGE SCALE GENOMIC DNA]</scope>
    <source>
        <strain evidence="7 8">JCM 11411</strain>
    </source>
</reference>
<evidence type="ECO:0000259" key="6">
    <source>
        <dbReference type="Pfam" id="PF03466"/>
    </source>
</evidence>
<dbReference type="PANTHER" id="PTHR30346:SF0">
    <property type="entry name" value="HCA OPERON TRANSCRIPTIONAL ACTIVATOR HCAR"/>
    <property type="match status" value="1"/>
</dbReference>
<proteinExistence type="inferred from homology"/>
<comment type="similarity">
    <text evidence="1">Belongs to the LysR transcriptional regulatory family.</text>
</comment>
<dbReference type="PANTHER" id="PTHR30346">
    <property type="entry name" value="TRANSCRIPTIONAL DUAL REGULATOR HCAR-RELATED"/>
    <property type="match status" value="1"/>
</dbReference>
<evidence type="ECO:0000256" key="1">
    <source>
        <dbReference type="ARBA" id="ARBA00009437"/>
    </source>
</evidence>
<organism evidence="7 8">
    <name type="scientific">Rhodococcus baikonurensis</name>
    <dbReference type="NCBI Taxonomy" id="172041"/>
    <lineage>
        <taxon>Bacteria</taxon>
        <taxon>Bacillati</taxon>
        <taxon>Actinomycetota</taxon>
        <taxon>Actinomycetes</taxon>
        <taxon>Mycobacteriales</taxon>
        <taxon>Nocardiaceae</taxon>
        <taxon>Rhodococcus</taxon>
        <taxon>Rhodococcus erythropolis group</taxon>
    </lineage>
</organism>
<keyword evidence="4" id="KW-0010">Activator</keyword>
<protein>
    <submittedName>
        <fullName evidence="7">LysR family substrate-binding domain-containing protein</fullName>
    </submittedName>
</protein>
<dbReference type="Gene3D" id="3.40.190.10">
    <property type="entry name" value="Periplasmic binding protein-like II"/>
    <property type="match status" value="2"/>
</dbReference>